<evidence type="ECO:0000256" key="2">
    <source>
        <dbReference type="SAM" id="SignalP"/>
    </source>
</evidence>
<sequence>CARVAMCLHTLCPSLISSTLSFPFSLSSSHPLSTLFSLLSAEDAVYDLNGKRLLGERVSIEFDKSHRKYEGTSSNHHSRSHRSRSHPRSRAHRSGSKKRSRRDDSRSRSVKKRKERSRSTSSCNRPSTSRL</sequence>
<feature type="chain" id="PRO_5042819394" description="RRM domain-containing protein" evidence="2">
    <location>
        <begin position="22"/>
        <end position="131"/>
    </location>
</feature>
<accession>A0AAN5I3I9</accession>
<evidence type="ECO:0000313" key="3">
    <source>
        <dbReference type="EMBL" id="GMR49636.1"/>
    </source>
</evidence>
<name>A0AAN5I3I9_9BILA</name>
<feature type="region of interest" description="Disordered" evidence="1">
    <location>
        <begin position="64"/>
        <end position="131"/>
    </location>
</feature>
<comment type="caution">
    <text evidence="3">The sequence shown here is derived from an EMBL/GenBank/DDBJ whole genome shotgun (WGS) entry which is preliminary data.</text>
</comment>
<evidence type="ECO:0008006" key="5">
    <source>
        <dbReference type="Google" id="ProtNLM"/>
    </source>
</evidence>
<reference evidence="4" key="1">
    <citation type="submission" date="2022-10" db="EMBL/GenBank/DDBJ databases">
        <title>Genome assembly of Pristionchus species.</title>
        <authorList>
            <person name="Yoshida K."/>
            <person name="Sommer R.J."/>
        </authorList>
    </citation>
    <scope>NUCLEOTIDE SEQUENCE [LARGE SCALE GENOMIC DNA]</scope>
    <source>
        <strain evidence="4">RS5460</strain>
    </source>
</reference>
<protein>
    <recommendedName>
        <fullName evidence="5">RRM domain-containing protein</fullName>
    </recommendedName>
</protein>
<gene>
    <name evidence="3" type="ORF">PMAYCL1PPCAC_19831</name>
</gene>
<dbReference type="EMBL" id="BTRK01000004">
    <property type="protein sequence ID" value="GMR49636.1"/>
    <property type="molecule type" value="Genomic_DNA"/>
</dbReference>
<keyword evidence="2" id="KW-0732">Signal</keyword>
<proteinExistence type="predicted"/>
<keyword evidence="4" id="KW-1185">Reference proteome</keyword>
<feature type="signal peptide" evidence="2">
    <location>
        <begin position="1"/>
        <end position="21"/>
    </location>
</feature>
<feature type="non-terminal residue" evidence="3">
    <location>
        <position position="131"/>
    </location>
</feature>
<evidence type="ECO:0000256" key="1">
    <source>
        <dbReference type="SAM" id="MobiDB-lite"/>
    </source>
</evidence>
<organism evidence="3 4">
    <name type="scientific">Pristionchus mayeri</name>
    <dbReference type="NCBI Taxonomy" id="1317129"/>
    <lineage>
        <taxon>Eukaryota</taxon>
        <taxon>Metazoa</taxon>
        <taxon>Ecdysozoa</taxon>
        <taxon>Nematoda</taxon>
        <taxon>Chromadorea</taxon>
        <taxon>Rhabditida</taxon>
        <taxon>Rhabditina</taxon>
        <taxon>Diplogasteromorpha</taxon>
        <taxon>Diplogasteroidea</taxon>
        <taxon>Neodiplogasteridae</taxon>
        <taxon>Pristionchus</taxon>
    </lineage>
</organism>
<feature type="compositionally biased region" description="Basic residues" evidence="1">
    <location>
        <begin position="76"/>
        <end position="100"/>
    </location>
</feature>
<evidence type="ECO:0000313" key="4">
    <source>
        <dbReference type="Proteomes" id="UP001328107"/>
    </source>
</evidence>
<feature type="non-terminal residue" evidence="3">
    <location>
        <position position="1"/>
    </location>
</feature>
<dbReference type="AlphaFoldDB" id="A0AAN5I3I9"/>
<dbReference type="Proteomes" id="UP001328107">
    <property type="component" value="Unassembled WGS sequence"/>
</dbReference>